<dbReference type="PROSITE" id="PS51007">
    <property type="entry name" value="CYTC"/>
    <property type="match status" value="1"/>
</dbReference>
<evidence type="ECO:0000256" key="1">
    <source>
        <dbReference type="ARBA" id="ARBA00022448"/>
    </source>
</evidence>
<dbReference type="Pfam" id="PF00034">
    <property type="entry name" value="Cytochrom_C"/>
    <property type="match status" value="1"/>
</dbReference>
<evidence type="ECO:0000256" key="3">
    <source>
        <dbReference type="ARBA" id="ARBA00022723"/>
    </source>
</evidence>
<accession>A0AAV5NYL9</accession>
<dbReference type="Gene3D" id="1.10.760.10">
    <property type="entry name" value="Cytochrome c-like domain"/>
    <property type="match status" value="1"/>
</dbReference>
<dbReference type="SUPFAM" id="SSF46626">
    <property type="entry name" value="Cytochrome c"/>
    <property type="match status" value="1"/>
</dbReference>
<evidence type="ECO:0000256" key="2">
    <source>
        <dbReference type="ARBA" id="ARBA00022617"/>
    </source>
</evidence>
<feature type="domain" description="Cytochrome c" evidence="7">
    <location>
        <begin position="20"/>
        <end position="117"/>
    </location>
</feature>
<proteinExistence type="predicted"/>
<dbReference type="RefSeq" id="WP_126610283.1">
    <property type="nucleotide sequence ID" value="NZ_AP025144.1"/>
</dbReference>
<keyword evidence="2 6" id="KW-0349">Heme</keyword>
<evidence type="ECO:0000259" key="7">
    <source>
        <dbReference type="PROSITE" id="PS51007"/>
    </source>
</evidence>
<keyword evidence="9" id="KW-1185">Reference proteome</keyword>
<dbReference type="Proteomes" id="UP001156690">
    <property type="component" value="Unassembled WGS sequence"/>
</dbReference>
<evidence type="ECO:0000256" key="5">
    <source>
        <dbReference type="ARBA" id="ARBA00023004"/>
    </source>
</evidence>
<dbReference type="GO" id="GO:0020037">
    <property type="term" value="F:heme binding"/>
    <property type="evidence" value="ECO:0007669"/>
    <property type="project" value="InterPro"/>
</dbReference>
<keyword evidence="5 6" id="KW-0408">Iron</keyword>
<keyword evidence="4" id="KW-0249">Electron transport</keyword>
<dbReference type="PANTHER" id="PTHR11961">
    <property type="entry name" value="CYTOCHROME C"/>
    <property type="match status" value="1"/>
</dbReference>
<gene>
    <name evidence="8" type="ORF">GCM10007932_47660</name>
</gene>
<dbReference type="InterPro" id="IPR036909">
    <property type="entry name" value="Cyt_c-like_dom_sf"/>
</dbReference>
<dbReference type="EMBL" id="BSNX01000073">
    <property type="protein sequence ID" value="GLQ75404.1"/>
    <property type="molecule type" value="Genomic_DNA"/>
</dbReference>
<protein>
    <submittedName>
        <fullName evidence="8">Cytochrome c</fullName>
    </submittedName>
</protein>
<dbReference type="GO" id="GO:0046872">
    <property type="term" value="F:metal ion binding"/>
    <property type="evidence" value="ECO:0007669"/>
    <property type="project" value="UniProtKB-KW"/>
</dbReference>
<dbReference type="PRINTS" id="PR00604">
    <property type="entry name" value="CYTCHRMECIAB"/>
</dbReference>
<dbReference type="GO" id="GO:0009055">
    <property type="term" value="F:electron transfer activity"/>
    <property type="evidence" value="ECO:0007669"/>
    <property type="project" value="InterPro"/>
</dbReference>
<comment type="caution">
    <text evidence="8">The sequence shown here is derived from an EMBL/GenBank/DDBJ whole genome shotgun (WGS) entry which is preliminary data.</text>
</comment>
<dbReference type="InterPro" id="IPR009056">
    <property type="entry name" value="Cyt_c-like_dom"/>
</dbReference>
<name>A0AAV5NYL9_9VIBR</name>
<dbReference type="AlphaFoldDB" id="A0AAV5NYL9"/>
<evidence type="ECO:0000256" key="4">
    <source>
        <dbReference type="ARBA" id="ARBA00022982"/>
    </source>
</evidence>
<evidence type="ECO:0000313" key="9">
    <source>
        <dbReference type="Proteomes" id="UP001156690"/>
    </source>
</evidence>
<keyword evidence="1" id="KW-0813">Transport</keyword>
<keyword evidence="3 6" id="KW-0479">Metal-binding</keyword>
<organism evidence="8 9">
    <name type="scientific">Vibrio penaeicida</name>
    <dbReference type="NCBI Taxonomy" id="104609"/>
    <lineage>
        <taxon>Bacteria</taxon>
        <taxon>Pseudomonadati</taxon>
        <taxon>Pseudomonadota</taxon>
        <taxon>Gammaproteobacteria</taxon>
        <taxon>Vibrionales</taxon>
        <taxon>Vibrionaceae</taxon>
        <taxon>Vibrio</taxon>
    </lineage>
</organism>
<sequence>MRHLYLLFIGLGFVPFSQSSTVAQGEHLYQSCVGCHSPSYNRTGPKHCFLFGRKVGTQKNYRYSKAMLDSDWVWNEDTLNRFLENPRKAIPATKMTVAGVTSQTQRVAIIAYLKTLDQHSEECKGLHDDR</sequence>
<dbReference type="InterPro" id="IPR002327">
    <property type="entry name" value="Cyt_c_1A/1B"/>
</dbReference>
<reference evidence="9" key="1">
    <citation type="journal article" date="2019" name="Int. J. Syst. Evol. Microbiol.">
        <title>The Global Catalogue of Microorganisms (GCM) 10K type strain sequencing project: providing services to taxonomists for standard genome sequencing and annotation.</title>
        <authorList>
            <consortium name="The Broad Institute Genomics Platform"/>
            <consortium name="The Broad Institute Genome Sequencing Center for Infectious Disease"/>
            <person name="Wu L."/>
            <person name="Ma J."/>
        </authorList>
    </citation>
    <scope>NUCLEOTIDE SEQUENCE [LARGE SCALE GENOMIC DNA]</scope>
    <source>
        <strain evidence="9">NBRC 15640</strain>
    </source>
</reference>
<evidence type="ECO:0000256" key="6">
    <source>
        <dbReference type="PROSITE-ProRule" id="PRU00433"/>
    </source>
</evidence>
<evidence type="ECO:0000313" key="8">
    <source>
        <dbReference type="EMBL" id="GLQ75404.1"/>
    </source>
</evidence>